<evidence type="ECO:0000256" key="1">
    <source>
        <dbReference type="SAM" id="Phobius"/>
    </source>
</evidence>
<dbReference type="EMBL" id="JAYMYQ010000002">
    <property type="protein sequence ID" value="KAK7351567.1"/>
    <property type="molecule type" value="Genomic_DNA"/>
</dbReference>
<evidence type="ECO:0000313" key="2">
    <source>
        <dbReference type="EMBL" id="KAK7351567.1"/>
    </source>
</evidence>
<evidence type="ECO:0000313" key="3">
    <source>
        <dbReference type="Proteomes" id="UP001367508"/>
    </source>
</evidence>
<sequence>MLPKHVTVGQDIKEKEKAKAGKRIMRPSLECIHIVLQSCESFTTLKLNTPFSTVMGFGAPMFPILQSILFCITILSIKNLV</sequence>
<keyword evidence="1" id="KW-0472">Membrane</keyword>
<reference evidence="2 3" key="1">
    <citation type="submission" date="2024-01" db="EMBL/GenBank/DDBJ databases">
        <title>The genomes of 5 underutilized Papilionoideae crops provide insights into root nodulation and disease resistanc.</title>
        <authorList>
            <person name="Jiang F."/>
        </authorList>
    </citation>
    <scope>NUCLEOTIDE SEQUENCE [LARGE SCALE GENOMIC DNA]</scope>
    <source>
        <strain evidence="2">LVBAO_FW01</strain>
        <tissue evidence="2">Leaves</tissue>
    </source>
</reference>
<accession>A0AAN9MBT6</accession>
<proteinExistence type="predicted"/>
<gene>
    <name evidence="2" type="ORF">VNO77_11121</name>
</gene>
<dbReference type="Proteomes" id="UP001367508">
    <property type="component" value="Unassembled WGS sequence"/>
</dbReference>
<keyword evidence="3" id="KW-1185">Reference proteome</keyword>
<organism evidence="2 3">
    <name type="scientific">Canavalia gladiata</name>
    <name type="common">Sword bean</name>
    <name type="synonym">Dolichos gladiatus</name>
    <dbReference type="NCBI Taxonomy" id="3824"/>
    <lineage>
        <taxon>Eukaryota</taxon>
        <taxon>Viridiplantae</taxon>
        <taxon>Streptophyta</taxon>
        <taxon>Embryophyta</taxon>
        <taxon>Tracheophyta</taxon>
        <taxon>Spermatophyta</taxon>
        <taxon>Magnoliopsida</taxon>
        <taxon>eudicotyledons</taxon>
        <taxon>Gunneridae</taxon>
        <taxon>Pentapetalae</taxon>
        <taxon>rosids</taxon>
        <taxon>fabids</taxon>
        <taxon>Fabales</taxon>
        <taxon>Fabaceae</taxon>
        <taxon>Papilionoideae</taxon>
        <taxon>50 kb inversion clade</taxon>
        <taxon>NPAAA clade</taxon>
        <taxon>indigoferoid/millettioid clade</taxon>
        <taxon>Phaseoleae</taxon>
        <taxon>Canavalia</taxon>
    </lineage>
</organism>
<keyword evidence="1" id="KW-0812">Transmembrane</keyword>
<comment type="caution">
    <text evidence="2">The sequence shown here is derived from an EMBL/GenBank/DDBJ whole genome shotgun (WGS) entry which is preliminary data.</text>
</comment>
<dbReference type="AlphaFoldDB" id="A0AAN9MBT6"/>
<keyword evidence="1" id="KW-1133">Transmembrane helix</keyword>
<feature type="transmembrane region" description="Helical" evidence="1">
    <location>
        <begin position="54"/>
        <end position="77"/>
    </location>
</feature>
<protein>
    <submittedName>
        <fullName evidence="2">Uncharacterized protein</fullName>
    </submittedName>
</protein>
<name>A0AAN9MBT6_CANGL</name>